<name>A0A835GYG8_9MAGN</name>
<accession>A0A835GYG8</accession>
<comment type="similarity">
    <text evidence="1 2">Belongs to the small heat shock protein (HSP20) family.</text>
</comment>
<feature type="domain" description="SHSP" evidence="3">
    <location>
        <begin position="165"/>
        <end position="260"/>
    </location>
</feature>
<sequence>MENQLVRRRVNMIIGHFAGNEDVSATHLLPLSFINEFDSWTQNCSSSINSVIQRCDNRTLFARQGSISQACFMRQVSIKENFGQCNSVQHGVPPCSSGYINKDSSVPGAPLFSKPAHMKPEPGIVEYRPVNQECQLSMEEPPKFARPYRRLLDRPKEVISKKVKPDGTELSPSWDVSESGRCYVMSIEFPGVSIENIRVEVDEENLVVTGKRSTEWWRAPNASKDSILTYHKSGIVQGPYKIVWPLPSNVNKDLVSAEFV</sequence>
<dbReference type="OrthoDB" id="1431247at2759"/>
<evidence type="ECO:0000313" key="4">
    <source>
        <dbReference type="EMBL" id="KAF9588855.1"/>
    </source>
</evidence>
<reference evidence="4 5" key="1">
    <citation type="submission" date="2020-10" db="EMBL/GenBank/DDBJ databases">
        <title>The Coptis chinensis genome and diversification of protoberbering-type alkaloids.</title>
        <authorList>
            <person name="Wang B."/>
            <person name="Shu S."/>
            <person name="Song C."/>
            <person name="Liu Y."/>
        </authorList>
    </citation>
    <scope>NUCLEOTIDE SEQUENCE [LARGE SCALE GENOMIC DNA]</scope>
    <source>
        <strain evidence="4">HL-2020</strain>
        <tissue evidence="4">Leaf</tissue>
    </source>
</reference>
<gene>
    <name evidence="4" type="ORF">IFM89_016818</name>
</gene>
<dbReference type="SUPFAM" id="SSF49764">
    <property type="entry name" value="HSP20-like chaperones"/>
    <property type="match status" value="1"/>
</dbReference>
<comment type="caution">
    <text evidence="4">The sequence shown here is derived from an EMBL/GenBank/DDBJ whole genome shotgun (WGS) entry which is preliminary data.</text>
</comment>
<dbReference type="AlphaFoldDB" id="A0A835GYG8"/>
<dbReference type="PROSITE" id="PS01031">
    <property type="entry name" value="SHSP"/>
    <property type="match status" value="1"/>
</dbReference>
<evidence type="ECO:0000256" key="2">
    <source>
        <dbReference type="RuleBase" id="RU003616"/>
    </source>
</evidence>
<protein>
    <recommendedName>
        <fullName evidence="3">SHSP domain-containing protein</fullName>
    </recommendedName>
</protein>
<proteinExistence type="inferred from homology"/>
<dbReference type="EMBL" id="JADFTS010000009">
    <property type="protein sequence ID" value="KAF9588855.1"/>
    <property type="molecule type" value="Genomic_DNA"/>
</dbReference>
<evidence type="ECO:0000259" key="3">
    <source>
        <dbReference type="PROSITE" id="PS01031"/>
    </source>
</evidence>
<organism evidence="4 5">
    <name type="scientific">Coptis chinensis</name>
    <dbReference type="NCBI Taxonomy" id="261450"/>
    <lineage>
        <taxon>Eukaryota</taxon>
        <taxon>Viridiplantae</taxon>
        <taxon>Streptophyta</taxon>
        <taxon>Embryophyta</taxon>
        <taxon>Tracheophyta</taxon>
        <taxon>Spermatophyta</taxon>
        <taxon>Magnoliopsida</taxon>
        <taxon>Ranunculales</taxon>
        <taxon>Ranunculaceae</taxon>
        <taxon>Coptidoideae</taxon>
        <taxon>Coptis</taxon>
    </lineage>
</organism>
<dbReference type="Proteomes" id="UP000631114">
    <property type="component" value="Unassembled WGS sequence"/>
</dbReference>
<dbReference type="CDD" id="cd06464">
    <property type="entry name" value="ACD_sHsps-like"/>
    <property type="match status" value="1"/>
</dbReference>
<dbReference type="InterPro" id="IPR002068">
    <property type="entry name" value="A-crystallin/Hsp20_dom"/>
</dbReference>
<evidence type="ECO:0000313" key="5">
    <source>
        <dbReference type="Proteomes" id="UP000631114"/>
    </source>
</evidence>
<dbReference type="Gene3D" id="2.60.40.790">
    <property type="match status" value="1"/>
</dbReference>
<evidence type="ECO:0000256" key="1">
    <source>
        <dbReference type="PROSITE-ProRule" id="PRU00285"/>
    </source>
</evidence>
<dbReference type="Pfam" id="PF00011">
    <property type="entry name" value="HSP20"/>
    <property type="match status" value="1"/>
</dbReference>
<dbReference type="InterPro" id="IPR008978">
    <property type="entry name" value="HSP20-like_chaperone"/>
</dbReference>
<keyword evidence="5" id="KW-1185">Reference proteome</keyword>